<keyword evidence="1" id="KW-1133">Transmembrane helix</keyword>
<keyword evidence="1" id="KW-0472">Membrane</keyword>
<protein>
    <submittedName>
        <fullName evidence="2">DUF3147 family protein</fullName>
    </submittedName>
</protein>
<name>A0ABZ3HAL2_9BACT</name>
<dbReference type="InterPro" id="IPR058117">
    <property type="entry name" value="BV97_02767-like"/>
</dbReference>
<feature type="transmembrane region" description="Helical" evidence="1">
    <location>
        <begin position="87"/>
        <end position="109"/>
    </location>
</feature>
<proteinExistence type="predicted"/>
<evidence type="ECO:0000313" key="3">
    <source>
        <dbReference type="Proteomes" id="UP001447842"/>
    </source>
</evidence>
<sequence>MYYYIVKIITTTLLIVVISEISKRSTLIGSILASIPLVSVLAMIWLYVDTGNTQKVTELSYSIFWLVLPSLTLFLSLMLLLKRGVGFYPSMALSIILTILAYYLMIALLEKFGIKL</sequence>
<organism evidence="2 3">
    <name type="scientific">Sulfurimonas diazotrophicus</name>
    <dbReference type="NCBI Taxonomy" id="3131939"/>
    <lineage>
        <taxon>Bacteria</taxon>
        <taxon>Pseudomonadati</taxon>
        <taxon>Campylobacterota</taxon>
        <taxon>Epsilonproteobacteria</taxon>
        <taxon>Campylobacterales</taxon>
        <taxon>Sulfurimonadaceae</taxon>
        <taxon>Sulfurimonas</taxon>
    </lineage>
</organism>
<dbReference type="RefSeq" id="WP_345972165.1">
    <property type="nucleotide sequence ID" value="NZ_CP147920.1"/>
</dbReference>
<gene>
    <name evidence="2" type="ORF">WCY31_09265</name>
</gene>
<reference evidence="2 3" key="1">
    <citation type="submission" date="2024-03" db="EMBL/GenBank/DDBJ databases">
        <title>Sulfurimonas sp. HSL3-1.</title>
        <authorList>
            <person name="Wang S."/>
        </authorList>
    </citation>
    <scope>NUCLEOTIDE SEQUENCE [LARGE SCALE GENOMIC DNA]</scope>
    <source>
        <strain evidence="2 3">HSL3-1</strain>
    </source>
</reference>
<keyword evidence="3" id="KW-1185">Reference proteome</keyword>
<dbReference type="EMBL" id="CP147920">
    <property type="protein sequence ID" value="XAU14437.1"/>
    <property type="molecule type" value="Genomic_DNA"/>
</dbReference>
<accession>A0ABZ3HAL2</accession>
<dbReference type="NCBIfam" id="NF006749">
    <property type="entry name" value="PRK09272.1-2"/>
    <property type="match status" value="1"/>
</dbReference>
<feature type="transmembrane region" description="Helical" evidence="1">
    <location>
        <begin position="27"/>
        <end position="47"/>
    </location>
</feature>
<evidence type="ECO:0000256" key="1">
    <source>
        <dbReference type="SAM" id="Phobius"/>
    </source>
</evidence>
<keyword evidence="1" id="KW-0812">Transmembrane</keyword>
<evidence type="ECO:0000313" key="2">
    <source>
        <dbReference type="EMBL" id="XAU14437.1"/>
    </source>
</evidence>
<feature type="transmembrane region" description="Helical" evidence="1">
    <location>
        <begin position="59"/>
        <end position="81"/>
    </location>
</feature>
<dbReference type="Proteomes" id="UP001447842">
    <property type="component" value="Chromosome"/>
</dbReference>